<dbReference type="SMART" id="SM00360">
    <property type="entry name" value="RRM"/>
    <property type="match status" value="1"/>
</dbReference>
<dbReference type="InterPro" id="IPR039157">
    <property type="entry name" value="RBM18_RRM"/>
</dbReference>
<dbReference type="CDD" id="cd12355">
    <property type="entry name" value="RRM_RBM18"/>
    <property type="match status" value="1"/>
</dbReference>
<dbReference type="PROSITE" id="PS50102">
    <property type="entry name" value="RRM"/>
    <property type="match status" value="1"/>
</dbReference>
<proteinExistence type="predicted"/>
<dbReference type="EMBL" id="KN831775">
    <property type="protein sequence ID" value="KIM43619.1"/>
    <property type="molecule type" value="Genomic_DNA"/>
</dbReference>
<protein>
    <recommendedName>
        <fullName evidence="1">Probable RNA-binding protein 18</fullName>
    </recommendedName>
    <alternativeName>
        <fullName evidence="2">RNA-binding motif protein 18</fullName>
    </alternativeName>
</protein>
<dbReference type="InterPro" id="IPR012677">
    <property type="entry name" value="Nucleotide-bd_a/b_plait_sf"/>
</dbReference>
<dbReference type="OrthoDB" id="6730379at2759"/>
<name>A0A0C3CHL1_HEBCY</name>
<dbReference type="STRING" id="686832.A0A0C3CHL1"/>
<sequence>MASSSALTLDDLAARNSPIDDHLFIPTIEKESQSEREASPIEVPRHVLKDRLYIGNLHPSVDEYTLLQVFSKFGKVTKLDYLFHKTGLLKGKPRGYAFIEYGNKDDALKALTMAHEKPFRGRKLVVTFAHQAPLDQHGGVGASASLKGRKSMMETGRPTTLSMLKTGLSSRHEGFKDGGQDSDDGSQAAADGKHQSKTQTYIGTTRF</sequence>
<evidence type="ECO:0000256" key="3">
    <source>
        <dbReference type="PROSITE-ProRule" id="PRU00176"/>
    </source>
</evidence>
<dbReference type="Pfam" id="PF00076">
    <property type="entry name" value="RRM_1"/>
    <property type="match status" value="1"/>
</dbReference>
<evidence type="ECO:0000256" key="1">
    <source>
        <dbReference type="ARBA" id="ARBA00021141"/>
    </source>
</evidence>
<dbReference type="AlphaFoldDB" id="A0A0C3CHL1"/>
<reference evidence="6 7" key="1">
    <citation type="submission" date="2014-04" db="EMBL/GenBank/DDBJ databases">
        <authorList>
            <consortium name="DOE Joint Genome Institute"/>
            <person name="Kuo A."/>
            <person name="Gay G."/>
            <person name="Dore J."/>
            <person name="Kohler A."/>
            <person name="Nagy L.G."/>
            <person name="Floudas D."/>
            <person name="Copeland A."/>
            <person name="Barry K.W."/>
            <person name="Cichocki N."/>
            <person name="Veneault-Fourrey C."/>
            <person name="LaButti K."/>
            <person name="Lindquist E.A."/>
            <person name="Lipzen A."/>
            <person name="Lundell T."/>
            <person name="Morin E."/>
            <person name="Murat C."/>
            <person name="Sun H."/>
            <person name="Tunlid A."/>
            <person name="Henrissat B."/>
            <person name="Grigoriev I.V."/>
            <person name="Hibbett D.S."/>
            <person name="Martin F."/>
            <person name="Nordberg H.P."/>
            <person name="Cantor M.N."/>
            <person name="Hua S.X."/>
        </authorList>
    </citation>
    <scope>NUCLEOTIDE SEQUENCE [LARGE SCALE GENOMIC DNA]</scope>
    <source>
        <strain evidence="7">h7</strain>
    </source>
</reference>
<accession>A0A0C3CHL1</accession>
<keyword evidence="7" id="KW-1185">Reference proteome</keyword>
<reference evidence="7" key="2">
    <citation type="submission" date="2015-01" db="EMBL/GenBank/DDBJ databases">
        <title>Evolutionary Origins and Diversification of the Mycorrhizal Mutualists.</title>
        <authorList>
            <consortium name="DOE Joint Genome Institute"/>
            <consortium name="Mycorrhizal Genomics Consortium"/>
            <person name="Kohler A."/>
            <person name="Kuo A."/>
            <person name="Nagy L.G."/>
            <person name="Floudas D."/>
            <person name="Copeland A."/>
            <person name="Barry K.W."/>
            <person name="Cichocki N."/>
            <person name="Veneault-Fourrey C."/>
            <person name="LaButti K."/>
            <person name="Lindquist E.A."/>
            <person name="Lipzen A."/>
            <person name="Lundell T."/>
            <person name="Morin E."/>
            <person name="Murat C."/>
            <person name="Riley R."/>
            <person name="Ohm R."/>
            <person name="Sun H."/>
            <person name="Tunlid A."/>
            <person name="Henrissat B."/>
            <person name="Grigoriev I.V."/>
            <person name="Hibbett D.S."/>
            <person name="Martin F."/>
        </authorList>
    </citation>
    <scope>NUCLEOTIDE SEQUENCE [LARGE SCALE GENOMIC DNA]</scope>
    <source>
        <strain evidence="7">h7</strain>
    </source>
</reference>
<dbReference type="Gene3D" id="3.30.70.330">
    <property type="match status" value="1"/>
</dbReference>
<evidence type="ECO:0000313" key="7">
    <source>
        <dbReference type="Proteomes" id="UP000053424"/>
    </source>
</evidence>
<evidence type="ECO:0000313" key="6">
    <source>
        <dbReference type="EMBL" id="KIM43619.1"/>
    </source>
</evidence>
<dbReference type="SUPFAM" id="SSF54928">
    <property type="entry name" value="RNA-binding domain, RBD"/>
    <property type="match status" value="1"/>
</dbReference>
<gene>
    <name evidence="6" type="ORF">M413DRAFT_9613</name>
</gene>
<evidence type="ECO:0000256" key="4">
    <source>
        <dbReference type="SAM" id="MobiDB-lite"/>
    </source>
</evidence>
<feature type="compositionally biased region" description="Polar residues" evidence="4">
    <location>
        <begin position="197"/>
        <end position="207"/>
    </location>
</feature>
<dbReference type="HOGENOM" id="CLU_1526078_0_0_1"/>
<dbReference type="GO" id="GO:0003723">
    <property type="term" value="F:RNA binding"/>
    <property type="evidence" value="ECO:0007669"/>
    <property type="project" value="UniProtKB-UniRule"/>
</dbReference>
<dbReference type="InterPro" id="IPR035979">
    <property type="entry name" value="RBD_domain_sf"/>
</dbReference>
<dbReference type="PANTHER" id="PTHR48038:SF1">
    <property type="entry name" value="RIBONUCLEOPROTEIN RB97D"/>
    <property type="match status" value="1"/>
</dbReference>
<dbReference type="PANTHER" id="PTHR48038">
    <property type="entry name" value="RIBONUCLEOPROTEIN RB97D"/>
    <property type="match status" value="1"/>
</dbReference>
<evidence type="ECO:0000259" key="5">
    <source>
        <dbReference type="PROSITE" id="PS50102"/>
    </source>
</evidence>
<dbReference type="Proteomes" id="UP000053424">
    <property type="component" value="Unassembled WGS sequence"/>
</dbReference>
<keyword evidence="3" id="KW-0694">RNA-binding</keyword>
<organism evidence="6 7">
    <name type="scientific">Hebeloma cylindrosporum</name>
    <dbReference type="NCBI Taxonomy" id="76867"/>
    <lineage>
        <taxon>Eukaryota</taxon>
        <taxon>Fungi</taxon>
        <taxon>Dikarya</taxon>
        <taxon>Basidiomycota</taxon>
        <taxon>Agaricomycotina</taxon>
        <taxon>Agaricomycetes</taxon>
        <taxon>Agaricomycetidae</taxon>
        <taxon>Agaricales</taxon>
        <taxon>Agaricineae</taxon>
        <taxon>Hymenogastraceae</taxon>
        <taxon>Hebeloma</taxon>
    </lineage>
</organism>
<feature type="compositionally biased region" description="Basic and acidic residues" evidence="4">
    <location>
        <begin position="170"/>
        <end position="179"/>
    </location>
</feature>
<feature type="region of interest" description="Disordered" evidence="4">
    <location>
        <begin position="170"/>
        <end position="207"/>
    </location>
</feature>
<evidence type="ECO:0000256" key="2">
    <source>
        <dbReference type="ARBA" id="ARBA00030780"/>
    </source>
</evidence>
<dbReference type="InterPro" id="IPR000504">
    <property type="entry name" value="RRM_dom"/>
</dbReference>
<feature type="domain" description="RRM" evidence="5">
    <location>
        <begin position="50"/>
        <end position="131"/>
    </location>
</feature>